<dbReference type="GO" id="GO:0045039">
    <property type="term" value="P:protein insertion into mitochondrial inner membrane"/>
    <property type="evidence" value="ECO:0007669"/>
    <property type="project" value="TreeGrafter"/>
</dbReference>
<dbReference type="GO" id="GO:0005744">
    <property type="term" value="C:TIM23 mitochondrial import inner membrane translocase complex"/>
    <property type="evidence" value="ECO:0007669"/>
    <property type="project" value="TreeGrafter"/>
</dbReference>
<comment type="caution">
    <text evidence="7">The sequence shown here is derived from an EMBL/GenBank/DDBJ whole genome shotgun (WGS) entry which is preliminary data.</text>
</comment>
<comment type="subcellular location">
    <subcellularLocation>
        <location evidence="1">Membrane</location>
    </subcellularLocation>
</comment>
<dbReference type="EMBL" id="LYCR01000052">
    <property type="protein sequence ID" value="OGM44643.1"/>
    <property type="molecule type" value="Genomic_DNA"/>
</dbReference>
<dbReference type="PANTHER" id="PTHR28525:SF1">
    <property type="entry name" value="REACTIVE OXYGEN SPECIES MODULATOR 1"/>
    <property type="match status" value="1"/>
</dbReference>
<keyword evidence="5 6" id="KW-0472">Membrane</keyword>
<name>A0A1F7ZYU4_9EURO</name>
<feature type="transmembrane region" description="Helical" evidence="6">
    <location>
        <begin position="115"/>
        <end position="133"/>
    </location>
</feature>
<dbReference type="STRING" id="109264.A0A1F7ZYU4"/>
<sequence>MQKQWVLQTKEAWSLGLIRTATGENAVQRGKRKQHETVIPPCTGLIPLAQLSPLYNMPVVAGPPQAHGPSTFDKMKMGAMMGSTVGGIMGFIIGTVTIFQYGAGPNGVMRTLGKYMLGSGATFGLFMSIGSVIRTEGPHNDAWLRARGPPMMLPRQSPLRPMRQ</sequence>
<comment type="similarity">
    <text evidence="2">Belongs to the MGR2 family.</text>
</comment>
<evidence type="ECO:0000313" key="7">
    <source>
        <dbReference type="EMBL" id="OGM44643.1"/>
    </source>
</evidence>
<dbReference type="Proteomes" id="UP000179179">
    <property type="component" value="Unassembled WGS sequence"/>
</dbReference>
<keyword evidence="8" id="KW-1185">Reference proteome</keyword>
<dbReference type="PANTHER" id="PTHR28525">
    <property type="entry name" value="REACTIVE OXYGEN SPECIES MODULATOR 1"/>
    <property type="match status" value="1"/>
</dbReference>
<proteinExistence type="inferred from homology"/>
<reference evidence="7 8" key="1">
    <citation type="journal article" date="2016" name="Genome Biol. Evol.">
        <title>Draft genome sequence of an aflatoxigenic Aspergillus species, A. bombycis.</title>
        <authorList>
            <person name="Moore G.G."/>
            <person name="Mack B.M."/>
            <person name="Beltz S.B."/>
            <person name="Gilbert M.K."/>
        </authorList>
    </citation>
    <scope>NUCLEOTIDE SEQUENCE [LARGE SCALE GENOMIC DNA]</scope>
    <source>
        <strain evidence="8">NRRL 26010</strain>
    </source>
</reference>
<dbReference type="GO" id="GO:0030150">
    <property type="term" value="P:protein import into mitochondrial matrix"/>
    <property type="evidence" value="ECO:0007669"/>
    <property type="project" value="TreeGrafter"/>
</dbReference>
<accession>A0A1F7ZYU4</accession>
<protein>
    <submittedName>
        <fullName evidence="7">Mitochondrial genome maintenance protein Mgr2</fullName>
    </submittedName>
</protein>
<dbReference type="InterPro" id="IPR018450">
    <property type="entry name" value="Romo1/Mgr2"/>
</dbReference>
<keyword evidence="3 6" id="KW-0812">Transmembrane</keyword>
<keyword evidence="4 6" id="KW-1133">Transmembrane helix</keyword>
<evidence type="ECO:0000256" key="1">
    <source>
        <dbReference type="ARBA" id="ARBA00004370"/>
    </source>
</evidence>
<dbReference type="AlphaFoldDB" id="A0A1F7ZYU4"/>
<dbReference type="SMART" id="SM01378">
    <property type="entry name" value="Romo1"/>
    <property type="match status" value="1"/>
</dbReference>
<dbReference type="GeneID" id="34450838"/>
<evidence type="ECO:0000313" key="8">
    <source>
        <dbReference type="Proteomes" id="UP000179179"/>
    </source>
</evidence>
<feature type="transmembrane region" description="Helical" evidence="6">
    <location>
        <begin position="84"/>
        <end position="103"/>
    </location>
</feature>
<dbReference type="Pfam" id="PF10247">
    <property type="entry name" value="Romo1"/>
    <property type="match status" value="1"/>
</dbReference>
<evidence type="ECO:0000256" key="3">
    <source>
        <dbReference type="ARBA" id="ARBA00022692"/>
    </source>
</evidence>
<evidence type="ECO:0000256" key="6">
    <source>
        <dbReference type="SAM" id="Phobius"/>
    </source>
</evidence>
<dbReference type="OrthoDB" id="5409308at2759"/>
<evidence type="ECO:0000256" key="2">
    <source>
        <dbReference type="ARBA" id="ARBA00007839"/>
    </source>
</evidence>
<gene>
    <name evidence="7" type="ORF">ABOM_007448</name>
</gene>
<dbReference type="RefSeq" id="XP_022388360.1">
    <property type="nucleotide sequence ID" value="XM_022534577.1"/>
</dbReference>
<organism evidence="7 8">
    <name type="scientific">Aspergillus bombycis</name>
    <dbReference type="NCBI Taxonomy" id="109264"/>
    <lineage>
        <taxon>Eukaryota</taxon>
        <taxon>Fungi</taxon>
        <taxon>Dikarya</taxon>
        <taxon>Ascomycota</taxon>
        <taxon>Pezizomycotina</taxon>
        <taxon>Eurotiomycetes</taxon>
        <taxon>Eurotiomycetidae</taxon>
        <taxon>Eurotiales</taxon>
        <taxon>Aspergillaceae</taxon>
        <taxon>Aspergillus</taxon>
    </lineage>
</organism>
<evidence type="ECO:0000256" key="5">
    <source>
        <dbReference type="ARBA" id="ARBA00023136"/>
    </source>
</evidence>
<evidence type="ECO:0000256" key="4">
    <source>
        <dbReference type="ARBA" id="ARBA00022989"/>
    </source>
</evidence>